<dbReference type="InterPro" id="IPR032567">
    <property type="entry name" value="RTL1-rel"/>
</dbReference>
<dbReference type="EMBL" id="JAUCMX010000022">
    <property type="protein sequence ID" value="KAK3513294.1"/>
    <property type="molecule type" value="Genomic_DNA"/>
</dbReference>
<name>A0AAE0Q3F1_9TELE</name>
<dbReference type="Gene3D" id="3.10.10.10">
    <property type="entry name" value="HIV Type 1 Reverse Transcriptase, subunit A, domain 1"/>
    <property type="match status" value="1"/>
</dbReference>
<organism evidence="1 2">
    <name type="scientific">Hemibagrus guttatus</name>
    <dbReference type="NCBI Taxonomy" id="175788"/>
    <lineage>
        <taxon>Eukaryota</taxon>
        <taxon>Metazoa</taxon>
        <taxon>Chordata</taxon>
        <taxon>Craniata</taxon>
        <taxon>Vertebrata</taxon>
        <taxon>Euteleostomi</taxon>
        <taxon>Actinopterygii</taxon>
        <taxon>Neopterygii</taxon>
        <taxon>Teleostei</taxon>
        <taxon>Ostariophysi</taxon>
        <taxon>Siluriformes</taxon>
        <taxon>Bagridae</taxon>
        <taxon>Hemibagrus</taxon>
    </lineage>
</organism>
<dbReference type="InterPro" id="IPR043502">
    <property type="entry name" value="DNA/RNA_pol_sf"/>
</dbReference>
<keyword evidence="2" id="KW-1185">Reference proteome</keyword>
<accession>A0AAE0Q3F1</accession>
<reference evidence="1" key="1">
    <citation type="submission" date="2023-06" db="EMBL/GenBank/DDBJ databases">
        <title>Male Hemibagrus guttatus genome.</title>
        <authorList>
            <person name="Bian C."/>
        </authorList>
    </citation>
    <scope>NUCLEOTIDE SEQUENCE</scope>
    <source>
        <strain evidence="1">Male_cb2023</strain>
        <tissue evidence="1">Muscle</tissue>
    </source>
</reference>
<dbReference type="Proteomes" id="UP001274896">
    <property type="component" value="Unassembled WGS sequence"/>
</dbReference>
<evidence type="ECO:0000313" key="2">
    <source>
        <dbReference type="Proteomes" id="UP001274896"/>
    </source>
</evidence>
<dbReference type="AlphaFoldDB" id="A0AAE0Q3F1"/>
<dbReference type="PANTHER" id="PTHR15503:SF36">
    <property type="entry name" value="RETROTRANSPOSON GAG-LIKE PROTEIN 5"/>
    <property type="match status" value="1"/>
</dbReference>
<gene>
    <name evidence="1" type="ORF">QTP70_009787</name>
</gene>
<comment type="caution">
    <text evidence="1">The sequence shown here is derived from an EMBL/GenBank/DDBJ whole genome shotgun (WGS) entry which is preliminary data.</text>
</comment>
<dbReference type="PANTHER" id="PTHR15503">
    <property type="entry name" value="LDOC1 RELATED"/>
    <property type="match status" value="1"/>
</dbReference>
<sequence length="205" mass="23322">MFRGGLNPTLRWRWCVELRAPPCLNSSPPLSAWTTRYARDAVSRANALIASPMNPFILGFPLLQYHEPQFNLKERELIRWSPFCRAHCLREVLTWPCITTSIESPSTRDEVPISREYQLLQEVFSKQRAAQLPPHRPWDCAIDLLPHAMLPKCRVCPLLLPESQAMDEYIEEALAAGYIHPSTSPAATGFFFGEKKNGGLMLCID</sequence>
<protein>
    <submittedName>
        <fullName evidence="1">Uncharacterized protein</fullName>
    </submittedName>
</protein>
<dbReference type="SUPFAM" id="SSF56672">
    <property type="entry name" value="DNA/RNA polymerases"/>
    <property type="match status" value="1"/>
</dbReference>
<evidence type="ECO:0000313" key="1">
    <source>
        <dbReference type="EMBL" id="KAK3513294.1"/>
    </source>
</evidence>
<proteinExistence type="predicted"/>